<evidence type="ECO:0000256" key="3">
    <source>
        <dbReference type="RuleBase" id="RU000363"/>
    </source>
</evidence>
<reference evidence="4" key="1">
    <citation type="submission" date="2021-01" db="EMBL/GenBank/DDBJ databases">
        <title>Modified the classification status of verrucomicrobia.</title>
        <authorList>
            <person name="Feng X."/>
        </authorList>
    </citation>
    <scope>NUCLEOTIDE SEQUENCE</scope>
    <source>
        <strain evidence="4">KCTC 22041</strain>
    </source>
</reference>
<name>A0A934S2C6_9BACT</name>
<comment type="caution">
    <text evidence="4">The sequence shown here is derived from an EMBL/GenBank/DDBJ whole genome shotgun (WGS) entry which is preliminary data.</text>
</comment>
<dbReference type="InterPro" id="IPR036291">
    <property type="entry name" value="NAD(P)-bd_dom_sf"/>
</dbReference>
<evidence type="ECO:0000256" key="1">
    <source>
        <dbReference type="ARBA" id="ARBA00006484"/>
    </source>
</evidence>
<dbReference type="SUPFAM" id="SSF51735">
    <property type="entry name" value="NAD(P)-binding Rossmann-fold domains"/>
    <property type="match status" value="1"/>
</dbReference>
<dbReference type="AlphaFoldDB" id="A0A934S2C6"/>
<evidence type="ECO:0000313" key="4">
    <source>
        <dbReference type="EMBL" id="MBK1881057.1"/>
    </source>
</evidence>
<dbReference type="CDD" id="cd05233">
    <property type="entry name" value="SDR_c"/>
    <property type="match status" value="1"/>
</dbReference>
<evidence type="ECO:0000313" key="5">
    <source>
        <dbReference type="Proteomes" id="UP000603141"/>
    </source>
</evidence>
<dbReference type="PROSITE" id="PS00061">
    <property type="entry name" value="ADH_SHORT"/>
    <property type="match status" value="1"/>
</dbReference>
<sequence length="274" mass="29609">MRTFPELHGKTVIITGAASGIGKAMSKILMASGATLYALDMNAAGLRDLADELTGPGQIHPMTLNVADLEAYRVVIREILQRAGSIDYLFNNAGVTLLGLAEQIPFERWRWLSDINLMGVIHGIELVYPLMIEQGRGHIVNTASVAGGTGYATSAAYTASKAAVLELSRSLRSEAKAYGVKVTVMCPGYVDSSIFSQERIVGADREVVINDLPVKMMSPDVAAAGLLNGVLRSNSGLVVYPLSSKILWTLSQWFPSALTPLHRRLIRVFHAEKN</sequence>
<comment type="similarity">
    <text evidence="1 3">Belongs to the short-chain dehydrogenases/reductases (SDR) family.</text>
</comment>
<dbReference type="PRINTS" id="PR00081">
    <property type="entry name" value="GDHRDH"/>
</dbReference>
<dbReference type="Proteomes" id="UP000603141">
    <property type="component" value="Unassembled WGS sequence"/>
</dbReference>
<evidence type="ECO:0000256" key="2">
    <source>
        <dbReference type="ARBA" id="ARBA00023002"/>
    </source>
</evidence>
<dbReference type="InterPro" id="IPR002347">
    <property type="entry name" value="SDR_fam"/>
</dbReference>
<dbReference type="Gene3D" id="3.40.50.720">
    <property type="entry name" value="NAD(P)-binding Rossmann-like Domain"/>
    <property type="match status" value="1"/>
</dbReference>
<keyword evidence="5" id="KW-1185">Reference proteome</keyword>
<dbReference type="GO" id="GO:0016020">
    <property type="term" value="C:membrane"/>
    <property type="evidence" value="ECO:0007669"/>
    <property type="project" value="TreeGrafter"/>
</dbReference>
<protein>
    <submittedName>
        <fullName evidence="4">SDR family oxidoreductase</fullName>
    </submittedName>
</protein>
<dbReference type="EMBL" id="JAENIJ010000002">
    <property type="protein sequence ID" value="MBK1881057.1"/>
    <property type="molecule type" value="Genomic_DNA"/>
</dbReference>
<keyword evidence="2" id="KW-0560">Oxidoreductase</keyword>
<dbReference type="PRINTS" id="PR00080">
    <property type="entry name" value="SDRFAMILY"/>
</dbReference>
<dbReference type="GO" id="GO:0016491">
    <property type="term" value="F:oxidoreductase activity"/>
    <property type="evidence" value="ECO:0007669"/>
    <property type="project" value="UniProtKB-KW"/>
</dbReference>
<dbReference type="PANTHER" id="PTHR44196">
    <property type="entry name" value="DEHYDROGENASE/REDUCTASE SDR FAMILY MEMBER 7B"/>
    <property type="match status" value="1"/>
</dbReference>
<accession>A0A934S2C6</accession>
<dbReference type="InterPro" id="IPR020904">
    <property type="entry name" value="Sc_DH/Rdtase_CS"/>
</dbReference>
<gene>
    <name evidence="4" type="ORF">JIN85_01445</name>
</gene>
<proteinExistence type="inferred from homology"/>
<organism evidence="4 5">
    <name type="scientific">Luteolibacter pohnpeiensis</name>
    <dbReference type="NCBI Taxonomy" id="454153"/>
    <lineage>
        <taxon>Bacteria</taxon>
        <taxon>Pseudomonadati</taxon>
        <taxon>Verrucomicrobiota</taxon>
        <taxon>Verrucomicrobiia</taxon>
        <taxon>Verrucomicrobiales</taxon>
        <taxon>Verrucomicrobiaceae</taxon>
        <taxon>Luteolibacter</taxon>
    </lineage>
</organism>
<dbReference type="PANTHER" id="PTHR44196:SF1">
    <property type="entry name" value="DEHYDROGENASE_REDUCTASE SDR FAMILY MEMBER 7B"/>
    <property type="match status" value="1"/>
</dbReference>
<dbReference type="RefSeq" id="WP_200266880.1">
    <property type="nucleotide sequence ID" value="NZ_JAENIJ010000002.1"/>
</dbReference>
<dbReference type="Pfam" id="PF00106">
    <property type="entry name" value="adh_short"/>
    <property type="match status" value="1"/>
</dbReference>